<name>A0A7Y2H4C8_UNCEI</name>
<proteinExistence type="predicted"/>
<evidence type="ECO:0000313" key="3">
    <source>
        <dbReference type="EMBL" id="NNF08648.1"/>
    </source>
</evidence>
<protein>
    <submittedName>
        <fullName evidence="3">DUF4159 domain-containing protein</fullName>
    </submittedName>
</protein>
<dbReference type="AlphaFoldDB" id="A0A7Y2H4C8"/>
<organism evidence="3 4">
    <name type="scientific">Eiseniibacteriota bacterium</name>
    <dbReference type="NCBI Taxonomy" id="2212470"/>
    <lineage>
        <taxon>Bacteria</taxon>
        <taxon>Candidatus Eiseniibacteriota</taxon>
    </lineage>
</organism>
<evidence type="ECO:0000256" key="1">
    <source>
        <dbReference type="SAM" id="SignalP"/>
    </source>
</evidence>
<dbReference type="Gene3D" id="3.40.50.12140">
    <property type="entry name" value="Domain of unknown function DUF4159"/>
    <property type="match status" value="1"/>
</dbReference>
<dbReference type="InterPro" id="IPR025297">
    <property type="entry name" value="DUF4159"/>
</dbReference>
<feature type="signal peptide" evidence="1">
    <location>
        <begin position="1"/>
        <end position="19"/>
    </location>
</feature>
<gene>
    <name evidence="3" type="ORF">HKN21_17935</name>
</gene>
<dbReference type="EMBL" id="JABDJR010000714">
    <property type="protein sequence ID" value="NNF08648.1"/>
    <property type="molecule type" value="Genomic_DNA"/>
</dbReference>
<dbReference type="Pfam" id="PF13709">
    <property type="entry name" value="DUF4159"/>
    <property type="match status" value="1"/>
</dbReference>
<comment type="caution">
    <text evidence="3">The sequence shown here is derived from an EMBL/GenBank/DDBJ whole genome shotgun (WGS) entry which is preliminary data.</text>
</comment>
<feature type="chain" id="PRO_5030714291" evidence="1">
    <location>
        <begin position="20"/>
        <end position="228"/>
    </location>
</feature>
<reference evidence="3 4" key="1">
    <citation type="submission" date="2020-03" db="EMBL/GenBank/DDBJ databases">
        <title>Metabolic flexibility allows generalist bacteria to become dominant in a frequently disturbed ecosystem.</title>
        <authorList>
            <person name="Chen Y.-J."/>
            <person name="Leung P.M."/>
            <person name="Bay S.K."/>
            <person name="Hugenholtz P."/>
            <person name="Kessler A.J."/>
            <person name="Shelley G."/>
            <person name="Waite D.W."/>
            <person name="Cook P.L."/>
            <person name="Greening C."/>
        </authorList>
    </citation>
    <scope>NUCLEOTIDE SEQUENCE [LARGE SCALE GENOMIC DNA]</scope>
    <source>
        <strain evidence="3">SS_bin_28</strain>
    </source>
</reference>
<sequence length="228" mass="26088">MKYQHLYKGLLFFSLVFFAAVQAVPAEASKEDFQIARLKYGGGGDWYSNPSSLPNLMEGIKERTPIVAASLAEVRVELLDESLFSYPMLYMNGHGEVRLSQAEVDRLREYLERGGFLWADDNYGMDRSFRRELAKVFPETELVPLPFKHRLFNCYYDLPKGTPKIHEHDNKPPQSLGLYHKGRLVVVYTYEADIGDGLEDTAVHKDPEAVREAAMQYAINLVTYVMTH</sequence>
<evidence type="ECO:0000313" key="4">
    <source>
        <dbReference type="Proteomes" id="UP000547674"/>
    </source>
</evidence>
<accession>A0A7Y2H4C8</accession>
<dbReference type="Proteomes" id="UP000547674">
    <property type="component" value="Unassembled WGS sequence"/>
</dbReference>
<feature type="domain" description="DUF4159" evidence="2">
    <location>
        <begin position="34"/>
        <end position="226"/>
    </location>
</feature>
<evidence type="ECO:0000259" key="2">
    <source>
        <dbReference type="Pfam" id="PF13709"/>
    </source>
</evidence>
<keyword evidence="1" id="KW-0732">Signal</keyword>